<feature type="binding site" evidence="10">
    <location>
        <position position="217"/>
    </location>
    <ligand>
        <name>FMN</name>
        <dbReference type="ChEBI" id="CHEBI:58210"/>
    </ligand>
</feature>
<protein>
    <recommendedName>
        <fullName evidence="10">Dihydroorotate dehydrogenase</fullName>
        <shortName evidence="10">DHOD</shortName>
        <shortName evidence="10">DHODase</shortName>
        <shortName evidence="10">DHOdehase</shortName>
        <ecNumber evidence="10">1.3.-.-</ecNumber>
    </recommendedName>
</protein>
<dbReference type="CDD" id="cd04740">
    <property type="entry name" value="DHOD_1B_like"/>
    <property type="match status" value="1"/>
</dbReference>
<dbReference type="GO" id="GO:0005737">
    <property type="term" value="C:cytoplasm"/>
    <property type="evidence" value="ECO:0007669"/>
    <property type="project" value="UniProtKB-SubCell"/>
</dbReference>
<dbReference type="EC" id="1.3.-.-" evidence="10"/>
<feature type="binding site" evidence="10">
    <location>
        <begin position="46"/>
        <end position="47"/>
    </location>
    <ligand>
        <name>FMN</name>
        <dbReference type="ChEBI" id="CHEBI:58210"/>
    </ligand>
</feature>
<organism evidence="12">
    <name type="scientific">Thermococcus litoralis</name>
    <dbReference type="NCBI Taxonomy" id="2265"/>
    <lineage>
        <taxon>Archaea</taxon>
        <taxon>Methanobacteriati</taxon>
        <taxon>Methanobacteriota</taxon>
        <taxon>Thermococci</taxon>
        <taxon>Thermococcales</taxon>
        <taxon>Thermococcaceae</taxon>
        <taxon>Thermococcus</taxon>
    </lineage>
</organism>
<dbReference type="PROSITE" id="PS00911">
    <property type="entry name" value="DHODEHASE_1"/>
    <property type="match status" value="1"/>
</dbReference>
<dbReference type="InterPro" id="IPR001295">
    <property type="entry name" value="Dihydroorotate_DH_CS"/>
</dbReference>
<evidence type="ECO:0000256" key="3">
    <source>
        <dbReference type="ARBA" id="ARBA00008008"/>
    </source>
</evidence>
<dbReference type="InterPro" id="IPR024920">
    <property type="entry name" value="Dihydroorotate_DH_1"/>
</dbReference>
<evidence type="ECO:0000256" key="2">
    <source>
        <dbReference type="ARBA" id="ARBA00004725"/>
    </source>
</evidence>
<dbReference type="InterPro" id="IPR033888">
    <property type="entry name" value="DHOD_1B"/>
</dbReference>
<feature type="binding site" evidence="10">
    <location>
        <begin position="243"/>
        <end position="244"/>
    </location>
    <ligand>
        <name>FMN</name>
        <dbReference type="ChEBI" id="CHEBI:58210"/>
    </ligand>
</feature>
<comment type="catalytic activity">
    <reaction evidence="10">
        <text>(S)-dihydroorotate + A = orotate + AH2</text>
        <dbReference type="Rhea" id="RHEA:18073"/>
        <dbReference type="ChEBI" id="CHEBI:13193"/>
        <dbReference type="ChEBI" id="CHEBI:17499"/>
        <dbReference type="ChEBI" id="CHEBI:30839"/>
        <dbReference type="ChEBI" id="CHEBI:30864"/>
    </reaction>
</comment>
<dbReference type="InterPro" id="IPR013785">
    <property type="entry name" value="Aldolase_TIM"/>
</dbReference>
<evidence type="ECO:0000256" key="8">
    <source>
        <dbReference type="ARBA" id="ARBA00022975"/>
    </source>
</evidence>
<evidence type="ECO:0000256" key="4">
    <source>
        <dbReference type="ARBA" id="ARBA00011669"/>
    </source>
</evidence>
<dbReference type="FunFam" id="3.20.20.70:FF:000027">
    <property type="entry name" value="Dihydropyrimidine dehydrogenase [NADP(+)]"/>
    <property type="match status" value="1"/>
</dbReference>
<dbReference type="Pfam" id="PF01180">
    <property type="entry name" value="DHO_dh"/>
    <property type="match status" value="1"/>
</dbReference>
<proteinExistence type="inferred from homology"/>
<dbReference type="EMBL" id="DRTU01000178">
    <property type="protein sequence ID" value="HHI00639.1"/>
    <property type="molecule type" value="Genomic_DNA"/>
</dbReference>
<comment type="caution">
    <text evidence="10">Lacks conserved residue(s) required for the propagation of feature annotation.</text>
</comment>
<dbReference type="AlphaFoldDB" id="A0A7C5JWK3"/>
<feature type="active site" description="Nucleophile" evidence="10">
    <location>
        <position position="131"/>
    </location>
</feature>
<dbReference type="InterPro" id="IPR012135">
    <property type="entry name" value="Dihydroorotate_DH_1_2"/>
</dbReference>
<dbReference type="SUPFAM" id="SSF51395">
    <property type="entry name" value="FMN-linked oxidoreductases"/>
    <property type="match status" value="1"/>
</dbReference>
<dbReference type="HAMAP" id="MF_00224">
    <property type="entry name" value="DHO_dh_type1"/>
    <property type="match status" value="1"/>
</dbReference>
<dbReference type="UniPathway" id="UPA00070"/>
<feature type="binding site" evidence="10">
    <location>
        <begin position="70"/>
        <end position="74"/>
    </location>
    <ligand>
        <name>substrate</name>
    </ligand>
</feature>
<gene>
    <name evidence="10" type="primary">pyrD</name>
    <name evidence="12" type="ORF">ENL40_04090</name>
</gene>
<evidence type="ECO:0000256" key="1">
    <source>
        <dbReference type="ARBA" id="ARBA00004496"/>
    </source>
</evidence>
<evidence type="ECO:0000259" key="11">
    <source>
        <dbReference type="Pfam" id="PF01180"/>
    </source>
</evidence>
<sequence length="306" mass="32987">MGVDLSVRRLGIKFKNPLILASGPAGFGFELQQYLDISKVGAITLKTVTLNPREGNAPPRLVDTHGGIINSIGLQNPGIREFLDTIAPRLKEIKTIKIGSIAGFSIEEWNILGEEMDKIREIKAIELDLSCPNVKGKKMWAKDEKLTQEAIKAVRKSTNKPIIAKLAPDVTDIVEIAKKAVEAGADGLSIGNTIEAMRINIETGLPVLKLKTGGLSGPAIKPITLARVFKVTGALDVPVIGIGGIMTWKDALEYAMAGASLVGIGTALMINPQSPLEILEGIESFLRQKRIERFEEIIGIVHRGGF</sequence>
<dbReference type="Proteomes" id="UP000886217">
    <property type="component" value="Unassembled WGS sequence"/>
</dbReference>
<keyword evidence="6 10" id="KW-0285">Flavoprotein</keyword>
<evidence type="ECO:0000256" key="7">
    <source>
        <dbReference type="ARBA" id="ARBA00022643"/>
    </source>
</evidence>
<accession>A0A7C5JWK3</accession>
<comment type="caution">
    <text evidence="12">The sequence shown here is derived from an EMBL/GenBank/DDBJ whole genome shotgun (WGS) entry which is preliminary data.</text>
</comment>
<dbReference type="PROSITE" id="PS00912">
    <property type="entry name" value="DHODEHASE_2"/>
    <property type="match status" value="1"/>
</dbReference>
<dbReference type="InterPro" id="IPR005720">
    <property type="entry name" value="Dihydroorotate_DH_cat"/>
</dbReference>
<dbReference type="GO" id="GO:0004152">
    <property type="term" value="F:dihydroorotate dehydrogenase activity"/>
    <property type="evidence" value="ECO:0007669"/>
    <property type="project" value="UniProtKB-UniRule"/>
</dbReference>
<dbReference type="GO" id="GO:0006207">
    <property type="term" value="P:'de novo' pyrimidine nucleobase biosynthetic process"/>
    <property type="evidence" value="ECO:0007669"/>
    <property type="project" value="InterPro"/>
</dbReference>
<keyword evidence="5 10" id="KW-0963">Cytoplasm</keyword>
<keyword evidence="7 10" id="KW-0288">FMN</keyword>
<comment type="function">
    <text evidence="10">Catalyzes the conversion of dihydroorotate to orotate.</text>
</comment>
<feature type="domain" description="Dihydroorotate dehydrogenase catalytic" evidence="11">
    <location>
        <begin position="5"/>
        <end position="286"/>
    </location>
</feature>
<evidence type="ECO:0000256" key="10">
    <source>
        <dbReference type="HAMAP-Rule" id="MF_00224"/>
    </source>
</evidence>
<keyword evidence="8 10" id="KW-0665">Pyrimidine biosynthesis</keyword>
<feature type="binding site" evidence="10">
    <location>
        <begin position="265"/>
        <end position="266"/>
    </location>
    <ligand>
        <name>FMN</name>
        <dbReference type="ChEBI" id="CHEBI:58210"/>
    </ligand>
</feature>
<dbReference type="GO" id="GO:0044205">
    <property type="term" value="P:'de novo' UMP biosynthetic process"/>
    <property type="evidence" value="ECO:0007669"/>
    <property type="project" value="UniProtKB-UniRule"/>
</dbReference>
<comment type="cofactor">
    <cofactor evidence="10">
        <name>FMN</name>
        <dbReference type="ChEBI" id="CHEBI:58210"/>
    </cofactor>
    <text evidence="10">Binds 1 FMN per subunit.</text>
</comment>
<comment type="subcellular location">
    <subcellularLocation>
        <location evidence="1 10">Cytoplasm</location>
    </subcellularLocation>
</comment>
<dbReference type="Gene3D" id="3.20.20.70">
    <property type="entry name" value="Aldolase class I"/>
    <property type="match status" value="1"/>
</dbReference>
<dbReference type="NCBIfam" id="TIGR01037">
    <property type="entry name" value="pyrD_sub1_fam"/>
    <property type="match status" value="1"/>
</dbReference>
<evidence type="ECO:0000256" key="9">
    <source>
        <dbReference type="ARBA" id="ARBA00023002"/>
    </source>
</evidence>
<comment type="similarity">
    <text evidence="3 10">Belongs to the dihydroorotate dehydrogenase family. Type 1 subfamily.</text>
</comment>
<dbReference type="NCBIfam" id="NF005574">
    <property type="entry name" value="PRK07259.1"/>
    <property type="match status" value="1"/>
</dbReference>
<dbReference type="InterPro" id="IPR050074">
    <property type="entry name" value="DHO_dehydrogenase"/>
</dbReference>
<evidence type="ECO:0000256" key="5">
    <source>
        <dbReference type="ARBA" id="ARBA00022490"/>
    </source>
</evidence>
<feature type="binding site" evidence="10">
    <location>
        <begin position="192"/>
        <end position="193"/>
    </location>
    <ligand>
        <name>substrate</name>
    </ligand>
</feature>
<feature type="binding site" evidence="10">
    <location>
        <position position="22"/>
    </location>
    <ligand>
        <name>FMN</name>
        <dbReference type="ChEBI" id="CHEBI:58210"/>
    </ligand>
</feature>
<reference evidence="12" key="1">
    <citation type="journal article" date="2020" name="mSystems">
        <title>Genome- and Community-Level Interaction Insights into Carbon Utilization and Element Cycling Functions of Hydrothermarchaeota in Hydrothermal Sediment.</title>
        <authorList>
            <person name="Zhou Z."/>
            <person name="Liu Y."/>
            <person name="Xu W."/>
            <person name="Pan J."/>
            <person name="Luo Z.H."/>
            <person name="Li M."/>
        </authorList>
    </citation>
    <scope>NUCLEOTIDE SEQUENCE [LARGE SCALE GENOMIC DNA]</scope>
    <source>
        <strain evidence="12">HyVt-93</strain>
    </source>
</reference>
<name>A0A7C5JWK3_THELI</name>
<feature type="binding site" evidence="10">
    <location>
        <position position="165"/>
    </location>
    <ligand>
        <name>FMN</name>
        <dbReference type="ChEBI" id="CHEBI:58210"/>
    </ligand>
</feature>
<dbReference type="PANTHER" id="PTHR48109">
    <property type="entry name" value="DIHYDROOROTATE DEHYDROGENASE (QUINONE), MITOCHONDRIAL-RELATED"/>
    <property type="match status" value="1"/>
</dbReference>
<comment type="subunit">
    <text evidence="4">Heterotetramer of 2 PyrK and 2 PyrD type B subunits.</text>
</comment>
<evidence type="ECO:0000313" key="12">
    <source>
        <dbReference type="EMBL" id="HHI00639.1"/>
    </source>
</evidence>
<keyword evidence="9 10" id="KW-0560">Oxidoreductase</keyword>
<comment type="pathway">
    <text evidence="2 10">Pyrimidine metabolism; UMP biosynthesis via de novo pathway.</text>
</comment>
<dbReference type="PANTHER" id="PTHR48109:SF1">
    <property type="entry name" value="DIHYDROOROTATE DEHYDROGENASE (FUMARATE)"/>
    <property type="match status" value="1"/>
</dbReference>
<dbReference type="InterPro" id="IPR049622">
    <property type="entry name" value="Dihydroorotate_DH_I"/>
</dbReference>
<feature type="binding site" evidence="10">
    <location>
        <position position="46"/>
    </location>
    <ligand>
        <name>substrate</name>
    </ligand>
</feature>
<dbReference type="PIRSF" id="PIRSF000164">
    <property type="entry name" value="DHO_oxidase"/>
    <property type="match status" value="1"/>
</dbReference>
<evidence type="ECO:0000256" key="6">
    <source>
        <dbReference type="ARBA" id="ARBA00022630"/>
    </source>
</evidence>